<dbReference type="InterPro" id="IPR009057">
    <property type="entry name" value="Homeodomain-like_sf"/>
</dbReference>
<dbReference type="EMBL" id="DF968195">
    <property type="protein sequence ID" value="GAP45796.1"/>
    <property type="molecule type" value="Genomic_DNA"/>
</dbReference>
<keyword evidence="7" id="KW-1185">Reference proteome</keyword>
<dbReference type="PANTHER" id="PTHR30055:SF234">
    <property type="entry name" value="HTH-TYPE TRANSCRIPTIONAL REGULATOR BETI"/>
    <property type="match status" value="1"/>
</dbReference>
<keyword evidence="3" id="KW-0804">Transcription</keyword>
<dbReference type="PRINTS" id="PR00455">
    <property type="entry name" value="HTHTETR"/>
</dbReference>
<evidence type="ECO:0000259" key="5">
    <source>
        <dbReference type="PROSITE" id="PS50977"/>
    </source>
</evidence>
<dbReference type="Pfam" id="PF00440">
    <property type="entry name" value="TetR_N"/>
    <property type="match status" value="1"/>
</dbReference>
<dbReference type="AlphaFoldDB" id="A0A0K8PD20"/>
<dbReference type="InterPro" id="IPR001647">
    <property type="entry name" value="HTH_TetR"/>
</dbReference>
<dbReference type="RefSeq" id="WP_059414566.1">
    <property type="nucleotide sequence ID" value="NZ_DF968195.1"/>
</dbReference>
<dbReference type="InterPro" id="IPR050109">
    <property type="entry name" value="HTH-type_TetR-like_transc_reg"/>
</dbReference>
<feature type="domain" description="HTH tetR-type" evidence="5">
    <location>
        <begin position="20"/>
        <end position="80"/>
    </location>
</feature>
<keyword evidence="2 4" id="KW-0238">DNA-binding</keyword>
<sequence>MGEEPGRRRYDSLRRTAQAQQTRAEIARAALELFVSHGWTATTVRDVAREAGVSVPTVYAAYGNKAGLARALADAADLSADVPQLIAELESPTTDPARQLAAMAGYDRRLYERAGDVITLVREAGRSGPELATLYHDSRVRGDQTRVQVFSSWPAGVLRSGLDVPSAVDVYAALCNIDVYSVLTGERGWSPDRVEQWWCGALVRELLA</sequence>
<evidence type="ECO:0000256" key="2">
    <source>
        <dbReference type="ARBA" id="ARBA00023125"/>
    </source>
</evidence>
<feature type="DNA-binding region" description="H-T-H motif" evidence="4">
    <location>
        <begin position="43"/>
        <end position="62"/>
    </location>
</feature>
<organism evidence="6 7">
    <name type="scientific">Streptomyces azureus</name>
    <dbReference type="NCBI Taxonomy" id="146537"/>
    <lineage>
        <taxon>Bacteria</taxon>
        <taxon>Bacillati</taxon>
        <taxon>Actinomycetota</taxon>
        <taxon>Actinomycetes</taxon>
        <taxon>Kitasatosporales</taxon>
        <taxon>Streptomycetaceae</taxon>
        <taxon>Streptomyces</taxon>
    </lineage>
</organism>
<evidence type="ECO:0000313" key="6">
    <source>
        <dbReference type="EMBL" id="GAP45796.1"/>
    </source>
</evidence>
<dbReference type="SUPFAM" id="SSF46689">
    <property type="entry name" value="Homeodomain-like"/>
    <property type="match status" value="1"/>
</dbReference>
<dbReference type="GO" id="GO:0000976">
    <property type="term" value="F:transcription cis-regulatory region binding"/>
    <property type="evidence" value="ECO:0007669"/>
    <property type="project" value="TreeGrafter"/>
</dbReference>
<dbReference type="GO" id="GO:0003700">
    <property type="term" value="F:DNA-binding transcription factor activity"/>
    <property type="evidence" value="ECO:0007669"/>
    <property type="project" value="TreeGrafter"/>
</dbReference>
<keyword evidence="1" id="KW-0805">Transcription regulation</keyword>
<name>A0A0K8PD20_STRAJ</name>
<proteinExistence type="predicted"/>
<evidence type="ECO:0000256" key="1">
    <source>
        <dbReference type="ARBA" id="ARBA00023015"/>
    </source>
</evidence>
<dbReference type="PANTHER" id="PTHR30055">
    <property type="entry name" value="HTH-TYPE TRANSCRIPTIONAL REGULATOR RUTR"/>
    <property type="match status" value="1"/>
</dbReference>
<accession>A0A0K8PD20</accession>
<gene>
    <name evidence="6" type="ORF">SAZU_0526</name>
</gene>
<dbReference type="Gene3D" id="1.10.357.10">
    <property type="entry name" value="Tetracycline Repressor, domain 2"/>
    <property type="match status" value="1"/>
</dbReference>
<dbReference type="PATRIC" id="fig|146537.3.peg.551"/>
<dbReference type="Proteomes" id="UP000053859">
    <property type="component" value="Unassembled WGS sequence"/>
</dbReference>
<reference evidence="6" key="1">
    <citation type="journal article" date="2015" name="Genome Announc.">
        <title>Draft Genome Sequence of Thiostrepton-Producing Streptomyces azureus ATCC 14921.</title>
        <authorList>
            <person name="Sakihara K."/>
            <person name="Maeda J."/>
            <person name="Tashiro K."/>
            <person name="Fujino Y."/>
            <person name="Kuhara S."/>
            <person name="Ohshima T."/>
            <person name="Ogata S."/>
            <person name="Doi K."/>
        </authorList>
    </citation>
    <scope>NUCLEOTIDE SEQUENCE [LARGE SCALE GENOMIC DNA]</scope>
    <source>
        <strain evidence="6">ATCC14921</strain>
    </source>
</reference>
<evidence type="ECO:0000313" key="7">
    <source>
        <dbReference type="Proteomes" id="UP000053859"/>
    </source>
</evidence>
<evidence type="ECO:0000256" key="3">
    <source>
        <dbReference type="ARBA" id="ARBA00023163"/>
    </source>
</evidence>
<evidence type="ECO:0000256" key="4">
    <source>
        <dbReference type="PROSITE-ProRule" id="PRU00335"/>
    </source>
</evidence>
<dbReference type="PROSITE" id="PS50977">
    <property type="entry name" value="HTH_TETR_2"/>
    <property type="match status" value="1"/>
</dbReference>
<dbReference type="OrthoDB" id="4823039at2"/>
<protein>
    <submittedName>
        <fullName evidence="6">TetR family transcriptional regulator</fullName>
    </submittedName>
</protein>